<proteinExistence type="predicted"/>
<reference evidence="3 4" key="1">
    <citation type="submission" date="2018-04" db="EMBL/GenBank/DDBJ databases">
        <authorList>
            <person name="Zhang X."/>
            <person name="Yuan J."/>
            <person name="Li F."/>
            <person name="Xiang J."/>
        </authorList>
    </citation>
    <scope>NUCLEOTIDE SEQUENCE [LARGE SCALE GENOMIC DNA]</scope>
    <source>
        <tissue evidence="3">Muscle</tissue>
    </source>
</reference>
<feature type="compositionally biased region" description="Low complexity" evidence="1">
    <location>
        <begin position="470"/>
        <end position="492"/>
    </location>
</feature>
<sequence length="1061" mass="118382">MIPDVAYRNTTTGTGGDTPRSLPSIISKFRQGSDVGFLRVAEEASQNLPLSRLSFSSSEPFLYSKTEPRSLRRGTSWDVVRETREPGTFDWSRNFSSLRREKYAGERESARQQQEDSSAVARMAGRRWKGDGIVTSTRADTVAGKVPFSELVVELSSRDSSPHVRTTTVRCPSVISIHGRPASVKRRSRRGSFSKSKGPKSPSKFPNIIGEESDSYRVPPLPKFHSAALRKLSHLRSAELSLHEEFQRLQEEARNPLHRGQLSTDDSFSGTSSPEGLSQEGKNDYEDFKNFDFGASSTNESESPSPGDEEAGSAGASNSDMGMGTLLSLYPRANKNLGGNGTMGVAGVSEPLLAPLEAWCTSGANPDSSRWFSKSETKVLPWPSKSGAVVKLTWAAVMEVAIQTEAVSEEELDWDLSGLVDRETQTLPPNATHFQLNHTDAFVQTDYRYFPLANSEAARPTTCMSPAKKVSVGTQTDTMTTSVSTQTEEPYLLPEPPPPVTRPSTSVSVFEKPKVVLSDACAGPSTSGLGSALTRAPVLKGNVLPIPPGALPISPPPSPEHPLSHPFDHAPPGRMKAEDRWRHLATFHLNELLPSRKRWPVMQLRGRRRMVDVSIQTDNDILTDEAPQFAARPPLSKKAELLEGVDFTDLDVHVLTAPVEVTSDTEDLVRYLCGQVEEDLQRLRVIFRWVTENIRYDWKFIDKPQTAQEILTSRAGVSKDYVNLLMELCHLAGIRVKKIHGFAKGHDFRIGRLFDPETDPLHFWIAVFLYGSWRLLDPTFGAGYMDAQGRYHPHLQEHFFLTDPEQLIYTHFPYDQHEQHYSRWQLLESPLSLEEFNSLPKVMPGFWEVGLRLNKPTDCPVVFRMQTEVKISAMALVRYKYKFFPASETEDACINQWVFCSLKEDNAVGSFIVVPPEPSEYVLKVYAGPEELLDDENAALDHVVTFLLVCEKARRHPVPWPLHDVAWGPTPRLYECGLDPLNQSGPVIITWGGKKLIYFDKAFEVLIMFQVFDAEGQMLEVKVRRRGGRREVGGGGGTGARGQGEEEGEEEEGEDRCSRPR</sequence>
<evidence type="ECO:0000313" key="3">
    <source>
        <dbReference type="EMBL" id="ROT67552.1"/>
    </source>
</evidence>
<feature type="region of interest" description="Disordered" evidence="1">
    <location>
        <begin position="1"/>
        <end position="21"/>
    </location>
</feature>
<comment type="caution">
    <text evidence="3">The sequence shown here is derived from an EMBL/GenBank/DDBJ whole genome shotgun (WGS) entry which is preliminary data.</text>
</comment>
<dbReference type="InterPro" id="IPR002931">
    <property type="entry name" value="Transglutaminase-like"/>
</dbReference>
<dbReference type="AlphaFoldDB" id="A0A3R7M5A2"/>
<dbReference type="OrthoDB" id="6129702at2759"/>
<feature type="compositionally biased region" description="Basic residues" evidence="1">
    <location>
        <begin position="183"/>
        <end position="192"/>
    </location>
</feature>
<feature type="domain" description="Transglutaminase-like" evidence="2">
    <location>
        <begin position="710"/>
        <end position="780"/>
    </location>
</feature>
<dbReference type="Proteomes" id="UP000283509">
    <property type="component" value="Unassembled WGS sequence"/>
</dbReference>
<reference evidence="3 4" key="2">
    <citation type="submission" date="2019-01" db="EMBL/GenBank/DDBJ databases">
        <title>The decoding of complex shrimp genome reveals the adaptation for benthos swimmer, frequently molting mechanism and breeding impact on genome.</title>
        <authorList>
            <person name="Sun Y."/>
            <person name="Gao Y."/>
            <person name="Yu Y."/>
        </authorList>
    </citation>
    <scope>NUCLEOTIDE SEQUENCE [LARGE SCALE GENOMIC DNA]</scope>
    <source>
        <tissue evidence="3">Muscle</tissue>
    </source>
</reference>
<dbReference type="PANTHER" id="PTHR46333:SF2">
    <property type="entry name" value="CYTOKINESIS PROTEIN 3"/>
    <property type="match status" value="1"/>
</dbReference>
<feature type="compositionally biased region" description="Acidic residues" evidence="1">
    <location>
        <begin position="1045"/>
        <end position="1054"/>
    </location>
</feature>
<dbReference type="GO" id="GO:0005737">
    <property type="term" value="C:cytoplasm"/>
    <property type="evidence" value="ECO:0007669"/>
    <property type="project" value="TreeGrafter"/>
</dbReference>
<dbReference type="InterPro" id="IPR038765">
    <property type="entry name" value="Papain-like_cys_pep_sf"/>
</dbReference>
<dbReference type="InterPro" id="IPR056564">
    <property type="entry name" value="Ig-like_KY"/>
</dbReference>
<feature type="region of interest" description="Disordered" evidence="1">
    <location>
        <begin position="1025"/>
        <end position="1061"/>
    </location>
</feature>
<feature type="region of interest" description="Disordered" evidence="1">
    <location>
        <begin position="468"/>
        <end position="506"/>
    </location>
</feature>
<dbReference type="EMBL" id="QCYY01002801">
    <property type="protein sequence ID" value="ROT67552.1"/>
    <property type="molecule type" value="Genomic_DNA"/>
</dbReference>
<feature type="compositionally biased region" description="Gly residues" evidence="1">
    <location>
        <begin position="1033"/>
        <end position="1042"/>
    </location>
</feature>
<evidence type="ECO:0000313" key="4">
    <source>
        <dbReference type="Proteomes" id="UP000283509"/>
    </source>
</evidence>
<dbReference type="InterPro" id="IPR052557">
    <property type="entry name" value="CAP/Cytokinesis_protein"/>
</dbReference>
<feature type="compositionally biased region" description="Polar residues" evidence="1">
    <location>
        <begin position="295"/>
        <end position="304"/>
    </location>
</feature>
<feature type="compositionally biased region" description="Polar residues" evidence="1">
    <location>
        <begin position="261"/>
        <end position="276"/>
    </location>
</feature>
<name>A0A3R7M5A2_PENVA</name>
<dbReference type="SMART" id="SM00460">
    <property type="entry name" value="TGc"/>
    <property type="match status" value="1"/>
</dbReference>
<protein>
    <submittedName>
        <fullName evidence="3">Putative kyphoscoliosis</fullName>
    </submittedName>
</protein>
<evidence type="ECO:0000256" key="1">
    <source>
        <dbReference type="SAM" id="MobiDB-lite"/>
    </source>
</evidence>
<feature type="compositionally biased region" description="Basic and acidic residues" evidence="1">
    <location>
        <begin position="281"/>
        <end position="290"/>
    </location>
</feature>
<gene>
    <name evidence="3" type="ORF">C7M84_014374</name>
</gene>
<dbReference type="Pfam" id="PF01841">
    <property type="entry name" value="Transglut_core"/>
    <property type="match status" value="1"/>
</dbReference>
<dbReference type="STRING" id="6689.A0A3R7M5A2"/>
<feature type="compositionally biased region" description="Basic and acidic residues" evidence="1">
    <location>
        <begin position="104"/>
        <end position="114"/>
    </location>
</feature>
<feature type="region of interest" description="Disordered" evidence="1">
    <location>
        <begin position="178"/>
        <end position="219"/>
    </location>
</feature>
<dbReference type="PANTHER" id="PTHR46333">
    <property type="entry name" value="CYTOKINESIS PROTEIN 3"/>
    <property type="match status" value="1"/>
</dbReference>
<organism evidence="3 4">
    <name type="scientific">Penaeus vannamei</name>
    <name type="common">Whiteleg shrimp</name>
    <name type="synonym">Litopenaeus vannamei</name>
    <dbReference type="NCBI Taxonomy" id="6689"/>
    <lineage>
        <taxon>Eukaryota</taxon>
        <taxon>Metazoa</taxon>
        <taxon>Ecdysozoa</taxon>
        <taxon>Arthropoda</taxon>
        <taxon>Crustacea</taxon>
        <taxon>Multicrustacea</taxon>
        <taxon>Malacostraca</taxon>
        <taxon>Eumalacostraca</taxon>
        <taxon>Eucarida</taxon>
        <taxon>Decapoda</taxon>
        <taxon>Dendrobranchiata</taxon>
        <taxon>Penaeoidea</taxon>
        <taxon>Penaeidae</taxon>
        <taxon>Penaeus</taxon>
    </lineage>
</organism>
<evidence type="ECO:0000259" key="2">
    <source>
        <dbReference type="SMART" id="SM00460"/>
    </source>
</evidence>
<feature type="region of interest" description="Disordered" evidence="1">
    <location>
        <begin position="104"/>
        <end position="124"/>
    </location>
</feature>
<dbReference type="Pfam" id="PF23265">
    <property type="entry name" value="Ig-like_KY"/>
    <property type="match status" value="1"/>
</dbReference>
<accession>A0A3R7M5A2</accession>
<dbReference type="SUPFAM" id="SSF54001">
    <property type="entry name" value="Cysteine proteinases"/>
    <property type="match status" value="1"/>
</dbReference>
<feature type="compositionally biased region" description="Low complexity" evidence="1">
    <location>
        <begin position="193"/>
        <end position="205"/>
    </location>
</feature>
<feature type="region of interest" description="Disordered" evidence="1">
    <location>
        <begin position="252"/>
        <end position="320"/>
    </location>
</feature>
<dbReference type="Gene3D" id="3.10.620.30">
    <property type="match status" value="1"/>
</dbReference>
<keyword evidence="4" id="KW-1185">Reference proteome</keyword>